<gene>
    <name evidence="1" type="ORF">ALO_10219</name>
</gene>
<proteinExistence type="predicted"/>
<dbReference type="Proteomes" id="UP000003240">
    <property type="component" value="Unassembled WGS sequence"/>
</dbReference>
<dbReference type="AlphaFoldDB" id="F7NIZ1"/>
<name>F7NIZ1_9FIRM</name>
<keyword evidence="2" id="KW-1185">Reference proteome</keyword>
<sequence>MIIPDQSNHLSLVEMIIFFWKFSYKHGKKQ</sequence>
<organism evidence="1 2">
    <name type="scientific">Acetonema longum DSM 6540</name>
    <dbReference type="NCBI Taxonomy" id="1009370"/>
    <lineage>
        <taxon>Bacteria</taxon>
        <taxon>Bacillati</taxon>
        <taxon>Bacillota</taxon>
        <taxon>Negativicutes</taxon>
        <taxon>Acetonemataceae</taxon>
        <taxon>Acetonema</taxon>
    </lineage>
</organism>
<evidence type="ECO:0000313" key="2">
    <source>
        <dbReference type="Proteomes" id="UP000003240"/>
    </source>
</evidence>
<dbReference type="EMBL" id="AFGF01000081">
    <property type="protein sequence ID" value="EGO63988.1"/>
    <property type="molecule type" value="Genomic_DNA"/>
</dbReference>
<protein>
    <submittedName>
        <fullName evidence="1">Uncharacterized protein</fullName>
    </submittedName>
</protein>
<comment type="caution">
    <text evidence="1">The sequence shown here is derived from an EMBL/GenBank/DDBJ whole genome shotgun (WGS) entry which is preliminary data.</text>
</comment>
<accession>F7NIZ1</accession>
<dbReference type="STRING" id="1009370.ALO_10219"/>
<reference evidence="1 2" key="1">
    <citation type="journal article" date="2011" name="EMBO J.">
        <title>Structural diversity of bacterial flagellar motors.</title>
        <authorList>
            <person name="Chen S."/>
            <person name="Beeby M."/>
            <person name="Murphy G.E."/>
            <person name="Leadbetter J.R."/>
            <person name="Hendrixson D.R."/>
            <person name="Briegel A."/>
            <person name="Li Z."/>
            <person name="Shi J."/>
            <person name="Tocheva E.I."/>
            <person name="Muller A."/>
            <person name="Dobro M.J."/>
            <person name="Jensen G.J."/>
        </authorList>
    </citation>
    <scope>NUCLEOTIDE SEQUENCE [LARGE SCALE GENOMIC DNA]</scope>
    <source>
        <strain evidence="1 2">DSM 6540</strain>
    </source>
</reference>
<evidence type="ECO:0000313" key="1">
    <source>
        <dbReference type="EMBL" id="EGO63988.1"/>
    </source>
</evidence>